<evidence type="ECO:0000259" key="2">
    <source>
        <dbReference type="PROSITE" id="PS50878"/>
    </source>
</evidence>
<keyword evidence="3" id="KW-0548">Nucleotidyltransferase</keyword>
<dbReference type="KEGG" id="lha:LHA_2019"/>
<dbReference type="OrthoDB" id="9780724at2"/>
<protein>
    <submittedName>
        <fullName evidence="3">Putative RNA-directed DNA polymerase</fullName>
    </submittedName>
</protein>
<dbReference type="EMBL" id="LN681225">
    <property type="protein sequence ID" value="CEK11045.1"/>
    <property type="molecule type" value="Genomic_DNA"/>
</dbReference>
<name>A0A0A8UQC0_LEGHA</name>
<dbReference type="CDD" id="cd01646">
    <property type="entry name" value="RT_Bac_retron_I"/>
    <property type="match status" value="1"/>
</dbReference>
<dbReference type="Pfam" id="PF00078">
    <property type="entry name" value="RVT_1"/>
    <property type="match status" value="1"/>
</dbReference>
<organism evidence="3 4">
    <name type="scientific">Legionella hackeliae</name>
    <dbReference type="NCBI Taxonomy" id="449"/>
    <lineage>
        <taxon>Bacteria</taxon>
        <taxon>Pseudomonadati</taxon>
        <taxon>Pseudomonadota</taxon>
        <taxon>Gammaproteobacteria</taxon>
        <taxon>Legionellales</taxon>
        <taxon>Legionellaceae</taxon>
        <taxon>Legionella</taxon>
    </lineage>
</organism>
<dbReference type="PANTHER" id="PTHR34047:SF8">
    <property type="entry name" value="PROTEIN YKFC"/>
    <property type="match status" value="1"/>
</dbReference>
<keyword evidence="3" id="KW-0808">Transferase</keyword>
<evidence type="ECO:0000313" key="3">
    <source>
        <dbReference type="EMBL" id="CEK11045.1"/>
    </source>
</evidence>
<dbReference type="SUPFAM" id="SSF56672">
    <property type="entry name" value="DNA/RNA polymerases"/>
    <property type="match status" value="1"/>
</dbReference>
<keyword evidence="4" id="KW-1185">Reference proteome</keyword>
<dbReference type="PROSITE" id="PS50878">
    <property type="entry name" value="RT_POL"/>
    <property type="match status" value="1"/>
</dbReference>
<dbReference type="PANTHER" id="PTHR34047">
    <property type="entry name" value="NUCLEAR INTRON MATURASE 1, MITOCHONDRIAL-RELATED"/>
    <property type="match status" value="1"/>
</dbReference>
<comment type="similarity">
    <text evidence="1">Belongs to the bacterial reverse transcriptase family.</text>
</comment>
<sequence length="507" mass="58957">MTNIEKDFLADALLRHNYLPFQKRLKEEMPPIFSTEMFKKNIADLLSSTSKRAKDFPGYDQVEYHLTRFNNINRILSIPHPVSHSRLCISICENWERIDYICNNKNSQIKPMSHEDGRIIIMNGYNDPSLKFRKTIDNSFGKFYRVNTDISNFFHSIYSHAIPWALVGLSEAKKITKNSWYNNFDYAIRQTKRNETQGIAIGPATSSIISEILLDSIDKALCDAGFDFIRYVDDYTCYCETEEKAQEFIRTLSKELARYKLTLNIRKTLITKLPIPINDDWTTELHTKNTHADYMNSYQVIHFLDFAVRLSKAHPESSVLKYAVAVISKKKFSEIASRDMMNYVLTLAFHQPALLPALYSLIVRHQSSFLGNDLIINKLILIVEENAKNHRSDGMCWAIFYLCLLKAEIPQETLDKVIKTNDVFSILALYYGGNHNERIVEYCNSLDKQDLYELDRHWILLYQLFFDGTLANPYKDGAFELLKKQEINFLLPLKNVLPNNELELLDD</sequence>
<dbReference type="NCBIfam" id="NF041749">
    <property type="entry name" value="Drt4"/>
    <property type="match status" value="1"/>
</dbReference>
<dbReference type="AlphaFoldDB" id="A0A0A8UQC0"/>
<keyword evidence="3" id="KW-0695">RNA-directed DNA polymerase</keyword>
<dbReference type="STRING" id="449.LHA_2019"/>
<feature type="domain" description="Reverse transcriptase" evidence="2">
    <location>
        <begin position="1"/>
        <end position="308"/>
    </location>
</feature>
<evidence type="ECO:0000256" key="1">
    <source>
        <dbReference type="ARBA" id="ARBA00034120"/>
    </source>
</evidence>
<accession>A0A0A8UQC0</accession>
<dbReference type="PATRIC" id="fig|449.7.peg.2128"/>
<dbReference type="InterPro" id="IPR043502">
    <property type="entry name" value="DNA/RNA_pol_sf"/>
</dbReference>
<reference evidence="4" key="1">
    <citation type="submission" date="2014-09" db="EMBL/GenBank/DDBJ databases">
        <authorList>
            <person name="Gomez-Valero L."/>
        </authorList>
    </citation>
    <scope>NUCLEOTIDE SEQUENCE [LARGE SCALE GENOMIC DNA]</scope>
    <source>
        <strain evidence="4">ATCC35250</strain>
    </source>
</reference>
<gene>
    <name evidence="3" type="ORF">LHA_2019</name>
</gene>
<dbReference type="Proteomes" id="UP000032803">
    <property type="component" value="Chromosome I"/>
</dbReference>
<dbReference type="InterPro" id="IPR051083">
    <property type="entry name" value="GrpII_Intron_Splice-Mob/Def"/>
</dbReference>
<dbReference type="InterPro" id="IPR000477">
    <property type="entry name" value="RT_dom"/>
</dbReference>
<dbReference type="GO" id="GO:0003964">
    <property type="term" value="F:RNA-directed DNA polymerase activity"/>
    <property type="evidence" value="ECO:0007669"/>
    <property type="project" value="UniProtKB-KW"/>
</dbReference>
<evidence type="ECO:0000313" key="4">
    <source>
        <dbReference type="Proteomes" id="UP000032803"/>
    </source>
</evidence>
<dbReference type="HOGENOM" id="CLU_030410_1_0_6"/>
<proteinExistence type="inferred from homology"/>
<dbReference type="RefSeq" id="WP_045106306.1">
    <property type="nucleotide sequence ID" value="NZ_LN681225.1"/>
</dbReference>